<dbReference type="PANTHER" id="PTHR33184">
    <property type="entry name" value="PROTEIN TAPETUM DETERMINANT 1-LIKE-RELATED"/>
    <property type="match status" value="1"/>
</dbReference>
<dbReference type="EMBL" id="JAUHHV010000008">
    <property type="protein sequence ID" value="KAK1414354.1"/>
    <property type="molecule type" value="Genomic_DNA"/>
</dbReference>
<evidence type="ECO:0000256" key="2">
    <source>
        <dbReference type="SAM" id="SignalP"/>
    </source>
</evidence>
<evidence type="ECO:0000256" key="1">
    <source>
        <dbReference type="ARBA" id="ARBA00022729"/>
    </source>
</evidence>
<sequence>MKSIMKHICLLIFMCLMCIDVYGQGFDLTIRQEARGTAQGEWDVTLENASPCVILNAYLDCTGFQSRRDIDPKVILKQGDACIVNDGQRINPSESLRFVYAWEDRFPFKLLNQSVACS</sequence>
<dbReference type="Proteomes" id="UP001229421">
    <property type="component" value="Unassembled WGS sequence"/>
</dbReference>
<name>A0AAD8K0X3_TARER</name>
<feature type="signal peptide" evidence="2">
    <location>
        <begin position="1"/>
        <end position="23"/>
    </location>
</feature>
<reference evidence="3" key="1">
    <citation type="journal article" date="2023" name="bioRxiv">
        <title>Improved chromosome-level genome assembly for marigold (Tagetes erecta).</title>
        <authorList>
            <person name="Jiang F."/>
            <person name="Yuan L."/>
            <person name="Wang S."/>
            <person name="Wang H."/>
            <person name="Xu D."/>
            <person name="Wang A."/>
            <person name="Fan W."/>
        </authorList>
    </citation>
    <scope>NUCLEOTIDE SEQUENCE</scope>
    <source>
        <strain evidence="3">WSJ</strain>
        <tissue evidence="3">Leaf</tissue>
    </source>
</reference>
<proteinExistence type="predicted"/>
<organism evidence="3 4">
    <name type="scientific">Tagetes erecta</name>
    <name type="common">African marigold</name>
    <dbReference type="NCBI Taxonomy" id="13708"/>
    <lineage>
        <taxon>Eukaryota</taxon>
        <taxon>Viridiplantae</taxon>
        <taxon>Streptophyta</taxon>
        <taxon>Embryophyta</taxon>
        <taxon>Tracheophyta</taxon>
        <taxon>Spermatophyta</taxon>
        <taxon>Magnoliopsida</taxon>
        <taxon>eudicotyledons</taxon>
        <taxon>Gunneridae</taxon>
        <taxon>Pentapetalae</taxon>
        <taxon>asterids</taxon>
        <taxon>campanulids</taxon>
        <taxon>Asterales</taxon>
        <taxon>Asteraceae</taxon>
        <taxon>Asteroideae</taxon>
        <taxon>Heliantheae alliance</taxon>
        <taxon>Tageteae</taxon>
        <taxon>Tagetes</taxon>
    </lineage>
</organism>
<dbReference type="Pfam" id="PF24068">
    <property type="entry name" value="TPD1_C"/>
    <property type="match status" value="1"/>
</dbReference>
<dbReference type="GO" id="GO:0001709">
    <property type="term" value="P:cell fate determination"/>
    <property type="evidence" value="ECO:0007669"/>
    <property type="project" value="TreeGrafter"/>
</dbReference>
<evidence type="ECO:0000313" key="4">
    <source>
        <dbReference type="Proteomes" id="UP001229421"/>
    </source>
</evidence>
<evidence type="ECO:0000313" key="3">
    <source>
        <dbReference type="EMBL" id="KAK1414354.1"/>
    </source>
</evidence>
<dbReference type="AlphaFoldDB" id="A0AAD8K0X3"/>
<dbReference type="PANTHER" id="PTHR33184:SF61">
    <property type="entry name" value="TPD1 PROTEIN HOMOLOG 1"/>
    <property type="match status" value="1"/>
</dbReference>
<keyword evidence="4" id="KW-1185">Reference proteome</keyword>
<gene>
    <name evidence="3" type="ORF">QVD17_30098</name>
</gene>
<accession>A0AAD8K0X3</accession>
<dbReference type="InterPro" id="IPR040361">
    <property type="entry name" value="TPD1"/>
</dbReference>
<protein>
    <submittedName>
        <fullName evidence="3">Uncharacterized protein</fullName>
    </submittedName>
</protein>
<feature type="chain" id="PRO_5041925221" evidence="2">
    <location>
        <begin position="24"/>
        <end position="118"/>
    </location>
</feature>
<keyword evidence="1 2" id="KW-0732">Signal</keyword>
<comment type="caution">
    <text evidence="3">The sequence shown here is derived from an EMBL/GenBank/DDBJ whole genome shotgun (WGS) entry which is preliminary data.</text>
</comment>